<gene>
    <name evidence="1" type="ORF">A3844_21835</name>
</gene>
<reference evidence="1 2" key="1">
    <citation type="submission" date="2016-03" db="EMBL/GenBank/DDBJ databases">
        <authorList>
            <person name="Sant'Anna F.H."/>
            <person name="Ambrosini A."/>
            <person name="Souza R."/>
            <person name="Bach E."/>
            <person name="Fernandes G."/>
            <person name="Balsanelli E."/>
            <person name="Baura V.A."/>
            <person name="Souza E.M."/>
            <person name="Passaglia L."/>
        </authorList>
    </citation>
    <scope>NUCLEOTIDE SEQUENCE [LARGE SCALE GENOMIC DNA]</scope>
    <source>
        <strain evidence="1 2">P26E</strain>
    </source>
</reference>
<dbReference type="Proteomes" id="UP000186058">
    <property type="component" value="Unassembled WGS sequence"/>
</dbReference>
<accession>A0ABX3ELS9</accession>
<dbReference type="RefSeq" id="WP_074088833.1">
    <property type="nucleotide sequence ID" value="NZ_LVWI01000059.1"/>
</dbReference>
<evidence type="ECO:0000313" key="1">
    <source>
        <dbReference type="EMBL" id="OKP83483.1"/>
    </source>
</evidence>
<evidence type="ECO:0000313" key="2">
    <source>
        <dbReference type="Proteomes" id="UP000186058"/>
    </source>
</evidence>
<name>A0ABX3ELS9_9BACL</name>
<sequence length="77" mass="8576">MEERDSLPVSSVSIFPQQTMNVLKMLPPGGTASCSTRMPRRFIDMVYGDARIPKGICRLPFLSAGQKFKLRVAFKNG</sequence>
<protein>
    <submittedName>
        <fullName evidence="1">Uncharacterized protein</fullName>
    </submittedName>
</protein>
<organism evidence="1 2">
    <name type="scientific">Paenibacillus helianthi</name>
    <dbReference type="NCBI Taxonomy" id="1349432"/>
    <lineage>
        <taxon>Bacteria</taxon>
        <taxon>Bacillati</taxon>
        <taxon>Bacillota</taxon>
        <taxon>Bacilli</taxon>
        <taxon>Bacillales</taxon>
        <taxon>Paenibacillaceae</taxon>
        <taxon>Paenibacillus</taxon>
    </lineage>
</organism>
<keyword evidence="2" id="KW-1185">Reference proteome</keyword>
<proteinExistence type="predicted"/>
<comment type="caution">
    <text evidence="1">The sequence shown here is derived from an EMBL/GenBank/DDBJ whole genome shotgun (WGS) entry which is preliminary data.</text>
</comment>
<dbReference type="EMBL" id="LVWI01000059">
    <property type="protein sequence ID" value="OKP83483.1"/>
    <property type="molecule type" value="Genomic_DNA"/>
</dbReference>